<organism evidence="2 3">
    <name type="scientific">Trichodelitschia bisporula</name>
    <dbReference type="NCBI Taxonomy" id="703511"/>
    <lineage>
        <taxon>Eukaryota</taxon>
        <taxon>Fungi</taxon>
        <taxon>Dikarya</taxon>
        <taxon>Ascomycota</taxon>
        <taxon>Pezizomycotina</taxon>
        <taxon>Dothideomycetes</taxon>
        <taxon>Dothideomycetes incertae sedis</taxon>
        <taxon>Phaeotrichales</taxon>
        <taxon>Phaeotrichaceae</taxon>
        <taxon>Trichodelitschia</taxon>
    </lineage>
</organism>
<dbReference type="EMBL" id="ML996687">
    <property type="protein sequence ID" value="KAF2405160.1"/>
    <property type="molecule type" value="Genomic_DNA"/>
</dbReference>
<evidence type="ECO:0000313" key="3">
    <source>
        <dbReference type="Proteomes" id="UP000799640"/>
    </source>
</evidence>
<gene>
    <name evidence="2" type="ORF">EJ06DRAFT_525706</name>
</gene>
<accession>A0A6G1IA52</accession>
<reference evidence="2" key="1">
    <citation type="journal article" date="2020" name="Stud. Mycol.">
        <title>101 Dothideomycetes genomes: a test case for predicting lifestyles and emergence of pathogens.</title>
        <authorList>
            <person name="Haridas S."/>
            <person name="Albert R."/>
            <person name="Binder M."/>
            <person name="Bloem J."/>
            <person name="Labutti K."/>
            <person name="Salamov A."/>
            <person name="Andreopoulos B."/>
            <person name="Baker S."/>
            <person name="Barry K."/>
            <person name="Bills G."/>
            <person name="Bluhm B."/>
            <person name="Cannon C."/>
            <person name="Castanera R."/>
            <person name="Culley D."/>
            <person name="Daum C."/>
            <person name="Ezra D."/>
            <person name="Gonzalez J."/>
            <person name="Henrissat B."/>
            <person name="Kuo A."/>
            <person name="Liang C."/>
            <person name="Lipzen A."/>
            <person name="Lutzoni F."/>
            <person name="Magnuson J."/>
            <person name="Mondo S."/>
            <person name="Nolan M."/>
            <person name="Ohm R."/>
            <person name="Pangilinan J."/>
            <person name="Park H.-J."/>
            <person name="Ramirez L."/>
            <person name="Alfaro M."/>
            <person name="Sun H."/>
            <person name="Tritt A."/>
            <person name="Yoshinaga Y."/>
            <person name="Zwiers L.-H."/>
            <person name="Turgeon B."/>
            <person name="Goodwin S."/>
            <person name="Spatafora J."/>
            <person name="Crous P."/>
            <person name="Grigoriev I."/>
        </authorList>
    </citation>
    <scope>NUCLEOTIDE SEQUENCE</scope>
    <source>
        <strain evidence="2">CBS 262.69</strain>
    </source>
</reference>
<feature type="signal peptide" evidence="1">
    <location>
        <begin position="1"/>
        <end position="25"/>
    </location>
</feature>
<dbReference type="AlphaFoldDB" id="A0A6G1IA52"/>
<keyword evidence="1" id="KW-0732">Signal</keyword>
<protein>
    <submittedName>
        <fullName evidence="2">Uncharacterized protein</fullName>
    </submittedName>
</protein>
<feature type="chain" id="PRO_5026047822" evidence="1">
    <location>
        <begin position="26"/>
        <end position="328"/>
    </location>
</feature>
<proteinExistence type="predicted"/>
<keyword evidence="3" id="KW-1185">Reference proteome</keyword>
<evidence type="ECO:0000256" key="1">
    <source>
        <dbReference type="SAM" id="SignalP"/>
    </source>
</evidence>
<dbReference type="OrthoDB" id="10010954at2759"/>
<evidence type="ECO:0000313" key="2">
    <source>
        <dbReference type="EMBL" id="KAF2405160.1"/>
    </source>
</evidence>
<dbReference type="Proteomes" id="UP000799640">
    <property type="component" value="Unassembled WGS sequence"/>
</dbReference>
<name>A0A6G1IA52_9PEZI</name>
<sequence>MMLSKLLFVIQLCTLWWGILPATNATYIPKGGYPGGKGGGGGKGGHSAQPNFTFDEMWKMQTKFWDAFMYPNNVAEAKSINSSLLAPNVLGRVDVTRTFDGPELNTEYLFGLFATLALNPGATTLLGYPVSYEIVHFAASQNIASASTIIMFNLTSVARLVPIEIDTWNMWNAQGQVVEYDATFRWFQFFFDNFLGLAMPLLGTTTPQQTITILQPLIATGICRTHTEYCTGENQQYDNATDCFNFLSAKTRFGTAYELGRDTLLCRMVHENMIPYRPEVHCPHIGPSGGGMCVDDTTYSQKVLEPYFTHAPFVPYGYASKNATIAAM</sequence>